<dbReference type="EMBL" id="BAAAYX010000002">
    <property type="protein sequence ID" value="GAA3691661.1"/>
    <property type="molecule type" value="Genomic_DNA"/>
</dbReference>
<dbReference type="InterPro" id="IPR050706">
    <property type="entry name" value="Cyclic-di-GMP_PDE-like"/>
</dbReference>
<proteinExistence type="predicted"/>
<gene>
    <name evidence="3" type="ORF">GCM10022204_03690</name>
</gene>
<dbReference type="SMART" id="SM00052">
    <property type="entry name" value="EAL"/>
    <property type="match status" value="1"/>
</dbReference>
<dbReference type="Gene3D" id="3.20.20.450">
    <property type="entry name" value="EAL domain"/>
    <property type="match status" value="1"/>
</dbReference>
<dbReference type="InterPro" id="IPR029016">
    <property type="entry name" value="GAF-like_dom_sf"/>
</dbReference>
<evidence type="ECO:0000256" key="1">
    <source>
        <dbReference type="SAM" id="MobiDB-lite"/>
    </source>
</evidence>
<feature type="domain" description="EAL" evidence="2">
    <location>
        <begin position="155"/>
        <end position="407"/>
    </location>
</feature>
<dbReference type="InterPro" id="IPR035919">
    <property type="entry name" value="EAL_sf"/>
</dbReference>
<accession>A0ABP7CME5</accession>
<dbReference type="PROSITE" id="PS50883">
    <property type="entry name" value="EAL"/>
    <property type="match status" value="1"/>
</dbReference>
<evidence type="ECO:0000313" key="3">
    <source>
        <dbReference type="EMBL" id="GAA3691661.1"/>
    </source>
</evidence>
<name>A0ABP7CME5_9ACTN</name>
<comment type="caution">
    <text evidence="3">The sequence shown here is derived from an EMBL/GenBank/DDBJ whole genome shotgun (WGS) entry which is preliminary data.</text>
</comment>
<dbReference type="InterPro" id="IPR003018">
    <property type="entry name" value="GAF"/>
</dbReference>
<dbReference type="Pfam" id="PF00563">
    <property type="entry name" value="EAL"/>
    <property type="match status" value="1"/>
</dbReference>
<organism evidence="3 4">
    <name type="scientific">Microlunatus aurantiacus</name>
    <dbReference type="NCBI Taxonomy" id="446786"/>
    <lineage>
        <taxon>Bacteria</taxon>
        <taxon>Bacillati</taxon>
        <taxon>Actinomycetota</taxon>
        <taxon>Actinomycetes</taxon>
        <taxon>Propionibacteriales</taxon>
        <taxon>Propionibacteriaceae</taxon>
        <taxon>Microlunatus</taxon>
    </lineage>
</organism>
<dbReference type="Proteomes" id="UP001500051">
    <property type="component" value="Unassembled WGS sequence"/>
</dbReference>
<dbReference type="CDD" id="cd01948">
    <property type="entry name" value="EAL"/>
    <property type="match status" value="1"/>
</dbReference>
<protein>
    <recommendedName>
        <fullName evidence="2">EAL domain-containing protein</fullName>
    </recommendedName>
</protein>
<keyword evidence="4" id="KW-1185">Reference proteome</keyword>
<dbReference type="InterPro" id="IPR001633">
    <property type="entry name" value="EAL_dom"/>
</dbReference>
<evidence type="ECO:0000313" key="4">
    <source>
        <dbReference type="Proteomes" id="UP001500051"/>
    </source>
</evidence>
<feature type="region of interest" description="Disordered" evidence="1">
    <location>
        <begin position="74"/>
        <end position="99"/>
    </location>
</feature>
<sequence>MDAAGTPLDRLVRRLPGLAAVCLGTGFGSVRLEQAAGVVVRTSPRPVPDGLTGAVAELDAVVWARGLPHVVEDLSAEPATSDPAASTRPSQGGGRRGTYAGVPVRVGGRVVGVLSVADPASRQLGPSQVRILIELARLLAEQLQPGGDAARVGVPDEAVAEIAAAVAAGEIRPWYQPVMDLGTDRMTGVEALARWHRPSGRVEGPASFLPLAERSELVLDIDRAVMARAFADLAGWQQLRPDFRVSVNLSGRHLDRPDTLSMVEAAVSAAGISAASVDLEITETARPDDLRTSLVLLTGFRDRGYTVWFDDFGSGWSALQDLIRLPVGGIKLDRSFAEQLGTPVDDAIVGALASAAAQVGLKVTIEGIQTPLQLDRARALGCHFAQGYLWSPPISPDEVTTRLNAARA</sequence>
<dbReference type="PANTHER" id="PTHR33121:SF70">
    <property type="entry name" value="SIGNALING PROTEIN YKOW"/>
    <property type="match status" value="1"/>
</dbReference>
<dbReference type="PANTHER" id="PTHR33121">
    <property type="entry name" value="CYCLIC DI-GMP PHOSPHODIESTERASE PDEF"/>
    <property type="match status" value="1"/>
</dbReference>
<dbReference type="SUPFAM" id="SSF141868">
    <property type="entry name" value="EAL domain-like"/>
    <property type="match status" value="1"/>
</dbReference>
<dbReference type="SUPFAM" id="SSF55781">
    <property type="entry name" value="GAF domain-like"/>
    <property type="match status" value="1"/>
</dbReference>
<dbReference type="Gene3D" id="3.30.450.40">
    <property type="match status" value="1"/>
</dbReference>
<reference evidence="4" key="1">
    <citation type="journal article" date="2019" name="Int. J. Syst. Evol. Microbiol.">
        <title>The Global Catalogue of Microorganisms (GCM) 10K type strain sequencing project: providing services to taxonomists for standard genome sequencing and annotation.</title>
        <authorList>
            <consortium name="The Broad Institute Genomics Platform"/>
            <consortium name="The Broad Institute Genome Sequencing Center for Infectious Disease"/>
            <person name="Wu L."/>
            <person name="Ma J."/>
        </authorList>
    </citation>
    <scope>NUCLEOTIDE SEQUENCE [LARGE SCALE GENOMIC DNA]</scope>
    <source>
        <strain evidence="4">JCM 16548</strain>
    </source>
</reference>
<dbReference type="Pfam" id="PF01590">
    <property type="entry name" value="GAF"/>
    <property type="match status" value="1"/>
</dbReference>
<evidence type="ECO:0000259" key="2">
    <source>
        <dbReference type="PROSITE" id="PS50883"/>
    </source>
</evidence>
<dbReference type="RefSeq" id="WP_344810557.1">
    <property type="nucleotide sequence ID" value="NZ_BAAAYX010000002.1"/>
</dbReference>